<gene>
    <name evidence="1" type="ORF">AVDCRST_MAG38-321</name>
</gene>
<name>A0A6J4R373_9ACTN</name>
<reference evidence="1" key="1">
    <citation type="submission" date="2020-02" db="EMBL/GenBank/DDBJ databases">
        <authorList>
            <person name="Meier V. D."/>
        </authorList>
    </citation>
    <scope>NUCLEOTIDE SEQUENCE</scope>
    <source>
        <strain evidence="1">AVDCRST_MAG38</strain>
    </source>
</reference>
<evidence type="ECO:0000313" key="1">
    <source>
        <dbReference type="EMBL" id="CAA9462843.1"/>
    </source>
</evidence>
<protein>
    <recommendedName>
        <fullName evidence="2">DUF4242 domain-containing protein</fullName>
    </recommendedName>
</protein>
<dbReference type="AlphaFoldDB" id="A0A6J4R373"/>
<sequence length="88" mass="9983">MGAFLVERRIEGLDRLQVAAVQRCLLLSSRGTEVRYLRTTWLPAERRCLCLFEAPGPESVRQVNDTAQVPFTWILPAIDLDAGRIEAR</sequence>
<dbReference type="Pfam" id="PF14026">
    <property type="entry name" value="SCO4226-like"/>
    <property type="match status" value="1"/>
</dbReference>
<proteinExistence type="predicted"/>
<accession>A0A6J4R373</accession>
<evidence type="ECO:0008006" key="2">
    <source>
        <dbReference type="Google" id="ProtNLM"/>
    </source>
</evidence>
<dbReference type="InterPro" id="IPR025336">
    <property type="entry name" value="SCO4226-like"/>
</dbReference>
<dbReference type="EMBL" id="CADCVJ010000017">
    <property type="protein sequence ID" value="CAA9462843.1"/>
    <property type="molecule type" value="Genomic_DNA"/>
</dbReference>
<organism evidence="1">
    <name type="scientific">uncultured Solirubrobacteraceae bacterium</name>
    <dbReference type="NCBI Taxonomy" id="1162706"/>
    <lineage>
        <taxon>Bacteria</taxon>
        <taxon>Bacillati</taxon>
        <taxon>Actinomycetota</taxon>
        <taxon>Thermoleophilia</taxon>
        <taxon>Solirubrobacterales</taxon>
        <taxon>Solirubrobacteraceae</taxon>
        <taxon>environmental samples</taxon>
    </lineage>
</organism>